<dbReference type="Proteomes" id="UP000078162">
    <property type="component" value="Chromosome"/>
</dbReference>
<keyword evidence="2" id="KW-1185">Reference proteome</keyword>
<dbReference type="PATRIC" id="fig|1806891.3.peg.439"/>
<dbReference type="STRING" id="1806891.Cs308_0448"/>
<dbReference type="AlphaFoldDB" id="A0A1A9HUF4"/>
<dbReference type="EMBL" id="CP014639">
    <property type="protein sequence ID" value="ANH78619.1"/>
    <property type="molecule type" value="Genomic_DNA"/>
</dbReference>
<accession>A0A1A9HUF4</accession>
<gene>
    <name evidence="1" type="ORF">Cs308_0448</name>
</gene>
<dbReference type="RefSeq" id="WP_231881969.1">
    <property type="nucleotide sequence ID" value="NZ_CP014639.1"/>
</dbReference>
<organism evidence="1 2">
    <name type="scientific">Candidatus Chlamydia sanziniae</name>
    <dbReference type="NCBI Taxonomy" id="1806891"/>
    <lineage>
        <taxon>Bacteria</taxon>
        <taxon>Pseudomonadati</taxon>
        <taxon>Chlamydiota</taxon>
        <taxon>Chlamydiia</taxon>
        <taxon>Chlamydiales</taxon>
        <taxon>Chlamydiaceae</taxon>
        <taxon>Chlamydia/Chlamydophila group</taxon>
        <taxon>Chlamydia</taxon>
    </lineage>
</organism>
<sequence length="127" mass="14487">MALSLVCIVLMPCIRFYYNMHRSFEDDIFNLQLPSIIDNCFFAVEEKMHKQMEEGEFPSSGVGGTLFVAYTSRGNPYPIPYSYSIDIRKGMRVENNTVKACLADVVIELFPNQKQAVSVQRCMCVIL</sequence>
<evidence type="ECO:0000313" key="1">
    <source>
        <dbReference type="EMBL" id="ANH78619.1"/>
    </source>
</evidence>
<reference evidence="1 2" key="1">
    <citation type="submission" date="2016-03" db="EMBL/GenBank/DDBJ databases">
        <title>Culture-independent genomics supports pathogen discovery for uncultivable bacteria within the genus Chlamydia.</title>
        <authorList>
            <person name="Taylor-Brown A."/>
            <person name="Bachmann N.L."/>
            <person name="Borel N."/>
            <person name="Polkinghorne A."/>
        </authorList>
    </citation>
    <scope>NUCLEOTIDE SEQUENCE [LARGE SCALE GENOMIC DNA]</scope>
    <source>
        <strain evidence="1 2">2742-308</strain>
    </source>
</reference>
<evidence type="ECO:0000313" key="2">
    <source>
        <dbReference type="Proteomes" id="UP000078162"/>
    </source>
</evidence>
<proteinExistence type="predicted"/>
<dbReference type="KEGG" id="csaz:Cs308_0448"/>
<name>A0A1A9HUF4_9CHLA</name>
<protein>
    <submittedName>
        <fullName evidence="1">Uncharacterized protein</fullName>
    </submittedName>
</protein>